<dbReference type="Pfam" id="PF02894">
    <property type="entry name" value="GFO_IDH_MocA_C"/>
    <property type="match status" value="1"/>
</dbReference>
<evidence type="ECO:0000313" key="5">
    <source>
        <dbReference type="Proteomes" id="UP000317036"/>
    </source>
</evidence>
<comment type="caution">
    <text evidence="4">The sequence shown here is derived from an EMBL/GenBank/DDBJ whole genome shotgun (WGS) entry which is preliminary data.</text>
</comment>
<reference evidence="4 5" key="1">
    <citation type="submission" date="2019-07" db="EMBL/GenBank/DDBJ databases">
        <authorList>
            <person name="Kim J."/>
        </authorList>
    </citation>
    <scope>NUCLEOTIDE SEQUENCE [LARGE SCALE GENOMIC DNA]</scope>
    <source>
        <strain evidence="4 5">JC52</strain>
    </source>
</reference>
<gene>
    <name evidence="4" type="ORF">FPZ49_27160</name>
</gene>
<accession>A0A559K447</accession>
<dbReference type="AlphaFoldDB" id="A0A559K447"/>
<evidence type="ECO:0000259" key="2">
    <source>
        <dbReference type="Pfam" id="PF01408"/>
    </source>
</evidence>
<dbReference type="InterPro" id="IPR051450">
    <property type="entry name" value="Gfo/Idh/MocA_Oxidoreductases"/>
</dbReference>
<dbReference type="InterPro" id="IPR000683">
    <property type="entry name" value="Gfo/Idh/MocA-like_OxRdtase_N"/>
</dbReference>
<dbReference type="InterPro" id="IPR036291">
    <property type="entry name" value="NAD(P)-bd_dom_sf"/>
</dbReference>
<evidence type="ECO:0000259" key="3">
    <source>
        <dbReference type="Pfam" id="PF02894"/>
    </source>
</evidence>
<name>A0A559K447_9BACL</name>
<comment type="similarity">
    <text evidence="1">Belongs to the Gfo/Idh/MocA family.</text>
</comment>
<protein>
    <submittedName>
        <fullName evidence="4">Gfo/Idh/MocA family oxidoreductase</fullName>
    </submittedName>
</protein>
<dbReference type="Pfam" id="PF01408">
    <property type="entry name" value="GFO_IDH_MocA"/>
    <property type="match status" value="1"/>
</dbReference>
<dbReference type="PANTHER" id="PTHR43377">
    <property type="entry name" value="BILIVERDIN REDUCTASE A"/>
    <property type="match status" value="1"/>
</dbReference>
<dbReference type="SUPFAM" id="SSF55347">
    <property type="entry name" value="Glyceraldehyde-3-phosphate dehydrogenase-like, C-terminal domain"/>
    <property type="match status" value="1"/>
</dbReference>
<keyword evidence="5" id="KW-1185">Reference proteome</keyword>
<evidence type="ECO:0000313" key="4">
    <source>
        <dbReference type="EMBL" id="TVY06877.1"/>
    </source>
</evidence>
<dbReference type="Gene3D" id="3.40.50.720">
    <property type="entry name" value="NAD(P)-binding Rossmann-like Domain"/>
    <property type="match status" value="1"/>
</dbReference>
<organism evidence="4 5">
    <name type="scientific">Paenibacillus cremeus</name>
    <dbReference type="NCBI Taxonomy" id="2163881"/>
    <lineage>
        <taxon>Bacteria</taxon>
        <taxon>Bacillati</taxon>
        <taxon>Bacillota</taxon>
        <taxon>Bacilli</taxon>
        <taxon>Bacillales</taxon>
        <taxon>Paenibacillaceae</taxon>
        <taxon>Paenibacillus</taxon>
    </lineage>
</organism>
<dbReference type="OrthoDB" id="9781031at2"/>
<dbReference type="InterPro" id="IPR004104">
    <property type="entry name" value="Gfo/Idh/MocA-like_OxRdtase_C"/>
</dbReference>
<evidence type="ECO:0000256" key="1">
    <source>
        <dbReference type="ARBA" id="ARBA00010928"/>
    </source>
</evidence>
<sequence>MITAALIGAGHRGMHAYGTYALKRPHEIRFVAVADPNEERRRAFAKQHGIPESAQFESEEELFAQPRLSDSLLICHQDAQHYAAAMKAMELGYHILLEKPMSPDPLEALQMAEQAERLGCLLAVCHVCRYDHYYSTVKQLLDDGAIGRLMTIQWNENVGFWHQAHSFVRGNWRNSAETSPMILAKSCHDMDLLQWLAGGRCVKVSSFGSLSYFNEANAPEGSTARCTDGCKVEHECPYSALKWYYNEKSGWPQNVVTLEPKLELRMKALLEGPYGRCVYRCDNDVVDHQVVNLLFDNEITAAFTMTAFTQETSRTFKLMGTRGEIRGHHKRGEIEVIHFSGKRELIYPEVVEGGHGGADTLIMQNFVQLVRKNEPASVKTSAMESASSHMIAFAAEHSRVTGETVTMSDFVAEIRGRR</sequence>
<feature type="domain" description="Gfo/Idh/MocA-like oxidoreductase C-terminal" evidence="3">
    <location>
        <begin position="138"/>
        <end position="382"/>
    </location>
</feature>
<dbReference type="GO" id="GO:0000166">
    <property type="term" value="F:nucleotide binding"/>
    <property type="evidence" value="ECO:0007669"/>
    <property type="project" value="InterPro"/>
</dbReference>
<dbReference type="RefSeq" id="WP_144853057.1">
    <property type="nucleotide sequence ID" value="NZ_VNJI01000047.1"/>
</dbReference>
<dbReference type="SUPFAM" id="SSF51735">
    <property type="entry name" value="NAD(P)-binding Rossmann-fold domains"/>
    <property type="match status" value="1"/>
</dbReference>
<dbReference type="Gene3D" id="3.30.360.10">
    <property type="entry name" value="Dihydrodipicolinate Reductase, domain 2"/>
    <property type="match status" value="1"/>
</dbReference>
<dbReference type="PANTHER" id="PTHR43377:SF2">
    <property type="entry name" value="BINDING ROSSMANN FOLD OXIDOREDUCTASE, PUTATIVE (AFU_ORTHOLOGUE AFUA_4G00560)-RELATED"/>
    <property type="match status" value="1"/>
</dbReference>
<dbReference type="EMBL" id="VNJI01000047">
    <property type="protein sequence ID" value="TVY06877.1"/>
    <property type="molecule type" value="Genomic_DNA"/>
</dbReference>
<dbReference type="Proteomes" id="UP000317036">
    <property type="component" value="Unassembled WGS sequence"/>
</dbReference>
<feature type="domain" description="Gfo/Idh/MocA-like oxidoreductase N-terminal" evidence="2">
    <location>
        <begin position="3"/>
        <end position="125"/>
    </location>
</feature>
<proteinExistence type="inferred from homology"/>